<gene>
    <name evidence="8" type="ORF">EV356DRAFT_570914</name>
</gene>
<dbReference type="Pfam" id="PF00172">
    <property type="entry name" value="Zn_clus"/>
    <property type="match status" value="1"/>
</dbReference>
<dbReference type="PANTHER" id="PTHR31069">
    <property type="entry name" value="OLEATE-ACTIVATED TRANSCRIPTION FACTOR 1-RELATED"/>
    <property type="match status" value="1"/>
</dbReference>
<dbReference type="GO" id="GO:0045122">
    <property type="term" value="P:aflatoxin biosynthetic process"/>
    <property type="evidence" value="ECO:0007669"/>
    <property type="project" value="InterPro"/>
</dbReference>
<evidence type="ECO:0000256" key="4">
    <source>
        <dbReference type="ARBA" id="ARBA00023163"/>
    </source>
</evidence>
<dbReference type="GO" id="GO:0000981">
    <property type="term" value="F:DNA-binding transcription factor activity, RNA polymerase II-specific"/>
    <property type="evidence" value="ECO:0007669"/>
    <property type="project" value="InterPro"/>
</dbReference>
<organism evidence="8 9">
    <name type="scientific">Viridothelium virens</name>
    <name type="common">Speckled blister lichen</name>
    <name type="synonym">Trypethelium virens</name>
    <dbReference type="NCBI Taxonomy" id="1048519"/>
    <lineage>
        <taxon>Eukaryota</taxon>
        <taxon>Fungi</taxon>
        <taxon>Dikarya</taxon>
        <taxon>Ascomycota</taxon>
        <taxon>Pezizomycotina</taxon>
        <taxon>Dothideomycetes</taxon>
        <taxon>Dothideomycetes incertae sedis</taxon>
        <taxon>Trypetheliales</taxon>
        <taxon>Trypetheliaceae</taxon>
        <taxon>Viridothelium</taxon>
    </lineage>
</organism>
<dbReference type="CDD" id="cd00067">
    <property type="entry name" value="GAL4"/>
    <property type="match status" value="1"/>
</dbReference>
<evidence type="ECO:0000256" key="5">
    <source>
        <dbReference type="ARBA" id="ARBA00023242"/>
    </source>
</evidence>
<name>A0A6A6GVD7_VIRVR</name>
<dbReference type="Pfam" id="PF08493">
    <property type="entry name" value="AflR"/>
    <property type="match status" value="1"/>
</dbReference>
<dbReference type="PANTHER" id="PTHR31069:SF31">
    <property type="entry name" value="MONODICTYPHENONE CLUSTER TRANSCRIPTION FACTOR-RELATED"/>
    <property type="match status" value="1"/>
</dbReference>
<dbReference type="EMBL" id="ML991856">
    <property type="protein sequence ID" value="KAF2229685.1"/>
    <property type="molecule type" value="Genomic_DNA"/>
</dbReference>
<evidence type="ECO:0000256" key="2">
    <source>
        <dbReference type="ARBA" id="ARBA00023015"/>
    </source>
</evidence>
<keyword evidence="3" id="KW-0238">DNA-binding</keyword>
<keyword evidence="1" id="KW-0479">Metal-binding</keyword>
<dbReference type="OrthoDB" id="3862662at2759"/>
<dbReference type="GO" id="GO:0005634">
    <property type="term" value="C:nucleus"/>
    <property type="evidence" value="ECO:0007669"/>
    <property type="project" value="InterPro"/>
</dbReference>
<reference evidence="8" key="1">
    <citation type="journal article" date="2020" name="Stud. Mycol.">
        <title>101 Dothideomycetes genomes: a test case for predicting lifestyles and emergence of pathogens.</title>
        <authorList>
            <person name="Haridas S."/>
            <person name="Albert R."/>
            <person name="Binder M."/>
            <person name="Bloem J."/>
            <person name="Labutti K."/>
            <person name="Salamov A."/>
            <person name="Andreopoulos B."/>
            <person name="Baker S."/>
            <person name="Barry K."/>
            <person name="Bills G."/>
            <person name="Bluhm B."/>
            <person name="Cannon C."/>
            <person name="Castanera R."/>
            <person name="Culley D."/>
            <person name="Daum C."/>
            <person name="Ezra D."/>
            <person name="Gonzalez J."/>
            <person name="Henrissat B."/>
            <person name="Kuo A."/>
            <person name="Liang C."/>
            <person name="Lipzen A."/>
            <person name="Lutzoni F."/>
            <person name="Magnuson J."/>
            <person name="Mondo S."/>
            <person name="Nolan M."/>
            <person name="Ohm R."/>
            <person name="Pangilinan J."/>
            <person name="Park H.-J."/>
            <person name="Ramirez L."/>
            <person name="Alfaro M."/>
            <person name="Sun H."/>
            <person name="Tritt A."/>
            <person name="Yoshinaga Y."/>
            <person name="Zwiers L.-H."/>
            <person name="Turgeon B."/>
            <person name="Goodwin S."/>
            <person name="Spatafora J."/>
            <person name="Crous P."/>
            <person name="Grigoriev I."/>
        </authorList>
    </citation>
    <scope>NUCLEOTIDE SEQUENCE</scope>
    <source>
        <strain evidence="8">Tuck. ex Michener</strain>
    </source>
</reference>
<dbReference type="Gene3D" id="4.10.240.10">
    <property type="entry name" value="Zn(2)-C6 fungal-type DNA-binding domain"/>
    <property type="match status" value="1"/>
</dbReference>
<dbReference type="PROSITE" id="PS50048">
    <property type="entry name" value="ZN2_CY6_FUNGAL_2"/>
    <property type="match status" value="1"/>
</dbReference>
<protein>
    <recommendedName>
        <fullName evidence="7">Zn(2)-C6 fungal-type domain-containing protein</fullName>
    </recommendedName>
</protein>
<feature type="region of interest" description="Disordered" evidence="6">
    <location>
        <begin position="198"/>
        <end position="224"/>
    </location>
</feature>
<keyword evidence="9" id="KW-1185">Reference proteome</keyword>
<proteinExistence type="predicted"/>
<accession>A0A6A6GVD7</accession>
<dbReference type="InterPro" id="IPR001138">
    <property type="entry name" value="Zn2Cys6_DnaBD"/>
</dbReference>
<dbReference type="InterPro" id="IPR013700">
    <property type="entry name" value="AflR"/>
</dbReference>
<keyword evidence="2" id="KW-0805">Transcription regulation</keyword>
<dbReference type="GO" id="GO:0003677">
    <property type="term" value="F:DNA binding"/>
    <property type="evidence" value="ECO:0007669"/>
    <property type="project" value="UniProtKB-KW"/>
</dbReference>
<dbReference type="InterPro" id="IPR036864">
    <property type="entry name" value="Zn2-C6_fun-type_DNA-bd_sf"/>
</dbReference>
<dbReference type="Proteomes" id="UP000800092">
    <property type="component" value="Unassembled WGS sequence"/>
</dbReference>
<dbReference type="AlphaFoldDB" id="A0A6A6GVD7"/>
<feature type="domain" description="Zn(2)-C6 fungal-type" evidence="7">
    <location>
        <begin position="1"/>
        <end position="28"/>
    </location>
</feature>
<dbReference type="GO" id="GO:0008270">
    <property type="term" value="F:zinc ion binding"/>
    <property type="evidence" value="ECO:0007669"/>
    <property type="project" value="InterPro"/>
</dbReference>
<evidence type="ECO:0000256" key="3">
    <source>
        <dbReference type="ARBA" id="ARBA00023125"/>
    </source>
</evidence>
<keyword evidence="5" id="KW-0539">Nucleus</keyword>
<evidence type="ECO:0000313" key="8">
    <source>
        <dbReference type="EMBL" id="KAF2229685.1"/>
    </source>
</evidence>
<dbReference type="PRINTS" id="PR00755">
    <property type="entry name" value="AFLATOXINBRP"/>
</dbReference>
<keyword evidence="4" id="KW-0804">Transcription</keyword>
<sequence length="385" mass="41680">MCSASKVRCDKRRPVCSRCARLGYPCFYSPARRVRKRKYSSEETVGDDVETKTDARQNVQTNSTGGQGHDPYSAPAGTFDDNETFNFTNLESLSNSNWNKLTSGIPFTRNQVGLEQKDDFSMVDLEGNGAADCGSAHPSNLTFSTNVSSVPTTLHHHGLSESSLESVFSHGEADKASMPNDDADCAIVAMSILQRLSTSTPRQISPSSSSTSTGPVSPTSSSATHDANVQFQTVAVAIKRASTILICPCSRRGDVGLLVITVCIALLDMLEAMLHGTAPSQIDHSSKSKRSTFKRSPMNTIMRNLATSLEIGARNLRDDSDFTTKTMHILEQLPQVASLVTQFMKRYEQDMQRGGSDLLGALGASVMCRLKGMTDEVTDRMAQAG</sequence>
<feature type="region of interest" description="Disordered" evidence="6">
    <location>
        <begin position="37"/>
        <end position="78"/>
    </location>
</feature>
<evidence type="ECO:0000259" key="7">
    <source>
        <dbReference type="PROSITE" id="PS50048"/>
    </source>
</evidence>
<evidence type="ECO:0000313" key="9">
    <source>
        <dbReference type="Proteomes" id="UP000800092"/>
    </source>
</evidence>
<dbReference type="InterPro" id="IPR050675">
    <property type="entry name" value="OAF3"/>
</dbReference>
<dbReference type="SUPFAM" id="SSF57701">
    <property type="entry name" value="Zn2/Cys6 DNA-binding domain"/>
    <property type="match status" value="1"/>
</dbReference>
<evidence type="ECO:0000256" key="6">
    <source>
        <dbReference type="SAM" id="MobiDB-lite"/>
    </source>
</evidence>
<evidence type="ECO:0000256" key="1">
    <source>
        <dbReference type="ARBA" id="ARBA00022723"/>
    </source>
</evidence>